<feature type="repeat" description="PPR" evidence="2">
    <location>
        <begin position="146"/>
        <end position="180"/>
    </location>
</feature>
<feature type="repeat" description="PPR" evidence="2">
    <location>
        <begin position="111"/>
        <end position="145"/>
    </location>
</feature>
<dbReference type="PANTHER" id="PTHR47931:SF2">
    <property type="entry name" value="OS01G0228400 PROTEIN"/>
    <property type="match status" value="1"/>
</dbReference>
<gene>
    <name evidence="3" type="ORF">F3Y22_tig00000340pilonHSYRG00320</name>
</gene>
<comment type="caution">
    <text evidence="3">The sequence shown here is derived from an EMBL/GenBank/DDBJ whole genome shotgun (WGS) entry which is preliminary data.</text>
</comment>
<dbReference type="InterPro" id="IPR002885">
    <property type="entry name" value="PPR_rpt"/>
</dbReference>
<dbReference type="EMBL" id="VEPZ02000032">
    <property type="protein sequence ID" value="KAE8735394.1"/>
    <property type="molecule type" value="Genomic_DNA"/>
</dbReference>
<organism evidence="3 4">
    <name type="scientific">Hibiscus syriacus</name>
    <name type="common">Rose of Sharon</name>
    <dbReference type="NCBI Taxonomy" id="106335"/>
    <lineage>
        <taxon>Eukaryota</taxon>
        <taxon>Viridiplantae</taxon>
        <taxon>Streptophyta</taxon>
        <taxon>Embryophyta</taxon>
        <taxon>Tracheophyta</taxon>
        <taxon>Spermatophyta</taxon>
        <taxon>Magnoliopsida</taxon>
        <taxon>eudicotyledons</taxon>
        <taxon>Gunneridae</taxon>
        <taxon>Pentapetalae</taxon>
        <taxon>rosids</taxon>
        <taxon>malvids</taxon>
        <taxon>Malvales</taxon>
        <taxon>Malvaceae</taxon>
        <taxon>Malvoideae</taxon>
        <taxon>Hibiscus</taxon>
    </lineage>
</organism>
<protein>
    <submittedName>
        <fullName evidence="3">Leaf protein isoform 2</fullName>
    </submittedName>
</protein>
<proteinExistence type="predicted"/>
<dbReference type="PANTHER" id="PTHR47931">
    <property type="entry name" value="OS01G0228400 PROTEIN"/>
    <property type="match status" value="1"/>
</dbReference>
<dbReference type="Pfam" id="PF13041">
    <property type="entry name" value="PPR_2"/>
    <property type="match status" value="1"/>
</dbReference>
<evidence type="ECO:0000313" key="4">
    <source>
        <dbReference type="Proteomes" id="UP000436088"/>
    </source>
</evidence>
<dbReference type="NCBIfam" id="TIGR00756">
    <property type="entry name" value="PPR"/>
    <property type="match status" value="1"/>
</dbReference>
<evidence type="ECO:0000256" key="1">
    <source>
        <dbReference type="ARBA" id="ARBA00022737"/>
    </source>
</evidence>
<keyword evidence="1" id="KW-0677">Repeat</keyword>
<accession>A0A6A3D479</accession>
<name>A0A6A3D479_HIBSY</name>
<dbReference type="InterPro" id="IPR011990">
    <property type="entry name" value="TPR-like_helical_dom_sf"/>
</dbReference>
<dbReference type="AlphaFoldDB" id="A0A6A3D479"/>
<reference evidence="3" key="1">
    <citation type="submission" date="2019-09" db="EMBL/GenBank/DDBJ databases">
        <title>Draft genome information of white flower Hibiscus syriacus.</title>
        <authorList>
            <person name="Kim Y.-M."/>
        </authorList>
    </citation>
    <scope>NUCLEOTIDE SEQUENCE [LARGE SCALE GENOMIC DNA]</scope>
    <source>
        <strain evidence="3">YM2019G1</strain>
    </source>
</reference>
<evidence type="ECO:0000313" key="3">
    <source>
        <dbReference type="EMBL" id="KAE8735394.1"/>
    </source>
</evidence>
<dbReference type="Proteomes" id="UP000436088">
    <property type="component" value="Unassembled WGS sequence"/>
</dbReference>
<keyword evidence="4" id="KW-1185">Reference proteome</keyword>
<sequence length="216" mass="23905">MVKGGEEALDSVAKRRSIPMVKHQEGTIMSKKPVKASAVAVSHVHENEQSYSSTDSVDSEVESKCIVCLGYNGCRTVHARTKLMNVLIKKGKPQEVQFIFNILVEEGHTPTLVTYMALVSALTRLKRYKSIIPLISKVEENGLKPDSILFNAMINSFSESRNVKEAMKIFQKMKKSGCKPMTSTFNTLMKGYGNIGKAEESSRLLVNVAGRKCSTE</sequence>
<evidence type="ECO:0000256" key="2">
    <source>
        <dbReference type="PROSITE-ProRule" id="PRU00708"/>
    </source>
</evidence>
<dbReference type="Gene3D" id="1.25.40.10">
    <property type="entry name" value="Tetratricopeptide repeat domain"/>
    <property type="match status" value="1"/>
</dbReference>
<dbReference type="PROSITE" id="PS51375">
    <property type="entry name" value="PPR"/>
    <property type="match status" value="2"/>
</dbReference>